<dbReference type="AlphaFoldDB" id="A0A841NHI4"/>
<feature type="domain" description="DUF2314" evidence="1">
    <location>
        <begin position="55"/>
        <end position="125"/>
    </location>
</feature>
<accession>A0A841NHI4</accession>
<dbReference type="Proteomes" id="UP000589738">
    <property type="component" value="Unassembled WGS sequence"/>
</dbReference>
<dbReference type="RefSeq" id="WP_184158270.1">
    <property type="nucleotide sequence ID" value="NZ_JACHLC010000001.1"/>
</dbReference>
<dbReference type="InterPro" id="IPR018756">
    <property type="entry name" value="DUF2314"/>
</dbReference>
<reference evidence="2 3" key="1">
    <citation type="submission" date="2020-08" db="EMBL/GenBank/DDBJ databases">
        <title>Functional genomics of gut bacteria from endangered species of beetles.</title>
        <authorList>
            <person name="Carlos-Shanley C."/>
        </authorList>
    </citation>
    <scope>NUCLEOTIDE SEQUENCE [LARGE SCALE GENOMIC DNA]</scope>
    <source>
        <strain evidence="2 3">S00136</strain>
    </source>
</reference>
<proteinExistence type="predicted"/>
<evidence type="ECO:0000259" key="1">
    <source>
        <dbReference type="Pfam" id="PF10077"/>
    </source>
</evidence>
<evidence type="ECO:0000313" key="2">
    <source>
        <dbReference type="EMBL" id="MBB6370769.1"/>
    </source>
</evidence>
<organism evidence="2 3">
    <name type="scientific">Chryseobacterium shigense</name>
    <dbReference type="NCBI Taxonomy" id="297244"/>
    <lineage>
        <taxon>Bacteria</taxon>
        <taxon>Pseudomonadati</taxon>
        <taxon>Bacteroidota</taxon>
        <taxon>Flavobacteriia</taxon>
        <taxon>Flavobacteriales</taxon>
        <taxon>Weeksellaceae</taxon>
        <taxon>Chryseobacterium group</taxon>
        <taxon>Chryseobacterium</taxon>
    </lineage>
</organism>
<dbReference type="EMBL" id="JACHLC010000001">
    <property type="protein sequence ID" value="MBB6370769.1"/>
    <property type="molecule type" value="Genomic_DNA"/>
</dbReference>
<evidence type="ECO:0000313" key="3">
    <source>
        <dbReference type="Proteomes" id="UP000589738"/>
    </source>
</evidence>
<keyword evidence="3" id="KW-1185">Reference proteome</keyword>
<protein>
    <recommendedName>
        <fullName evidence="1">DUF2314 domain-containing protein</fullName>
    </recommendedName>
</protein>
<name>A0A841NHI4_9FLAO</name>
<comment type="caution">
    <text evidence="2">The sequence shown here is derived from an EMBL/GenBank/DDBJ whole genome shotgun (WGS) entry which is preliminary data.</text>
</comment>
<gene>
    <name evidence="2" type="ORF">HNP36_001822</name>
</gene>
<sequence>MDKKYFAMNNRAKIEENSIYNYNLYKAQNTLWYFNNLINNCYNDTAIKFMDSNNVYVWMENVKIEGDYYTGELAENGNAHKVPINDVIDWMVIEDGRLIGGYTIRHYRNTLDDEAKMNFDIDFGVKIDAGNDFFKPDLTTPEGAIIKIEIFYTEENLEGVISCKDFEMEAENMLKDSDLELTESTKNDLAEVLKLALIEDIKSNGFPHFNNIERNFSLITEQQDQKLIEETIIFENDTTKRNKFWIGQSKSGDWKVLNLVE</sequence>
<dbReference type="Pfam" id="PF10077">
    <property type="entry name" value="DUF2314"/>
    <property type="match status" value="1"/>
</dbReference>